<dbReference type="RefSeq" id="WP_246268286.1">
    <property type="nucleotide sequence ID" value="NZ_BAAAHL010000065.1"/>
</dbReference>
<comment type="caution">
    <text evidence="1">The sequence shown here is derived from an EMBL/GenBank/DDBJ whole genome shotgun (WGS) entry which is preliminary data.</text>
</comment>
<dbReference type="EMBL" id="BLAE01000013">
    <property type="protein sequence ID" value="GES08974.1"/>
    <property type="molecule type" value="Genomic_DNA"/>
</dbReference>
<dbReference type="Proteomes" id="UP000331127">
    <property type="component" value="Unassembled WGS sequence"/>
</dbReference>
<dbReference type="Gene3D" id="1.25.10.10">
    <property type="entry name" value="Leucine-rich Repeat Variant"/>
    <property type="match status" value="1"/>
</dbReference>
<protein>
    <recommendedName>
        <fullName evidence="3">HEAT repeat domain-containing protein</fullName>
    </recommendedName>
</protein>
<dbReference type="SUPFAM" id="SSF48371">
    <property type="entry name" value="ARM repeat"/>
    <property type="match status" value="1"/>
</dbReference>
<dbReference type="InterPro" id="IPR016024">
    <property type="entry name" value="ARM-type_fold"/>
</dbReference>
<sequence>MRVLDAAQWPGYLREHSGLPGPRANIELAQAVADEGDQDCFDGFITTGDEYLVFCGVVGLGRLLAEGGEVEQRLRGHAADARWRVREAVALALQRLGDGDPLRLFDLVLDWADDENPLVQRAAAAGVCEPRLLSTSDAVECAIEVCSRSTKALAARPPDERRSTEVRALRQALGYCWSVAVAADPAIGLPAFQALAASADPDVTWLVRENSKKTRLAKLL</sequence>
<dbReference type="AlphaFoldDB" id="A0A5M3WJ32"/>
<gene>
    <name evidence="1" type="ORF">Amac_025700</name>
</gene>
<accession>A0A5M3WJ32</accession>
<keyword evidence="2" id="KW-1185">Reference proteome</keyword>
<evidence type="ECO:0000313" key="1">
    <source>
        <dbReference type="EMBL" id="GES08974.1"/>
    </source>
</evidence>
<evidence type="ECO:0000313" key="2">
    <source>
        <dbReference type="Proteomes" id="UP000331127"/>
    </source>
</evidence>
<evidence type="ECO:0008006" key="3">
    <source>
        <dbReference type="Google" id="ProtNLM"/>
    </source>
</evidence>
<reference evidence="1 2" key="1">
    <citation type="submission" date="2019-10" db="EMBL/GenBank/DDBJ databases">
        <title>Whole genome shotgun sequence of Acrocarpospora macrocephala NBRC 16266.</title>
        <authorList>
            <person name="Ichikawa N."/>
            <person name="Kimura A."/>
            <person name="Kitahashi Y."/>
            <person name="Komaki H."/>
            <person name="Oguchi A."/>
        </authorList>
    </citation>
    <scope>NUCLEOTIDE SEQUENCE [LARGE SCALE GENOMIC DNA]</scope>
    <source>
        <strain evidence="1 2">NBRC 16266</strain>
    </source>
</reference>
<proteinExistence type="predicted"/>
<dbReference type="InterPro" id="IPR011989">
    <property type="entry name" value="ARM-like"/>
</dbReference>
<organism evidence="1 2">
    <name type="scientific">Acrocarpospora macrocephala</name>
    <dbReference type="NCBI Taxonomy" id="150177"/>
    <lineage>
        <taxon>Bacteria</taxon>
        <taxon>Bacillati</taxon>
        <taxon>Actinomycetota</taxon>
        <taxon>Actinomycetes</taxon>
        <taxon>Streptosporangiales</taxon>
        <taxon>Streptosporangiaceae</taxon>
        <taxon>Acrocarpospora</taxon>
    </lineage>
</organism>
<name>A0A5M3WJ32_9ACTN</name>